<dbReference type="AlphaFoldDB" id="I3RZ98"/>
<dbReference type="EMBL" id="BT133545">
    <property type="protein sequence ID" value="AFK33340.1"/>
    <property type="molecule type" value="mRNA"/>
</dbReference>
<reference evidence="1" key="1">
    <citation type="submission" date="2012-05" db="EMBL/GenBank/DDBJ databases">
        <authorList>
            <person name="Krishnakumar V."/>
            <person name="Cheung F."/>
            <person name="Xiao Y."/>
            <person name="Chan A."/>
            <person name="Moskal W.A."/>
            <person name="Town C.D."/>
        </authorList>
    </citation>
    <scope>NUCLEOTIDE SEQUENCE</scope>
</reference>
<evidence type="ECO:0000313" key="1">
    <source>
        <dbReference type="EMBL" id="AFK33340.1"/>
    </source>
</evidence>
<sequence length="53" mass="6364">MTISLPRTDQMSPLGLCDPQRFQQCSKRVRRSCHQKPKQFLESQQFCTWCQIY</sequence>
<proteinExistence type="evidence at transcript level"/>
<protein>
    <submittedName>
        <fullName evidence="1">Uncharacterized protein</fullName>
    </submittedName>
</protein>
<organism evidence="1">
    <name type="scientific">Lotus japonicus</name>
    <name type="common">Lotus corniculatus var. japonicus</name>
    <dbReference type="NCBI Taxonomy" id="34305"/>
    <lineage>
        <taxon>Eukaryota</taxon>
        <taxon>Viridiplantae</taxon>
        <taxon>Streptophyta</taxon>
        <taxon>Embryophyta</taxon>
        <taxon>Tracheophyta</taxon>
        <taxon>Spermatophyta</taxon>
        <taxon>Magnoliopsida</taxon>
        <taxon>eudicotyledons</taxon>
        <taxon>Gunneridae</taxon>
        <taxon>Pentapetalae</taxon>
        <taxon>rosids</taxon>
        <taxon>fabids</taxon>
        <taxon>Fabales</taxon>
        <taxon>Fabaceae</taxon>
        <taxon>Papilionoideae</taxon>
        <taxon>50 kb inversion clade</taxon>
        <taxon>NPAAA clade</taxon>
        <taxon>Hologalegina</taxon>
        <taxon>robinioid clade</taxon>
        <taxon>Loteae</taxon>
        <taxon>Lotus</taxon>
    </lineage>
</organism>
<accession>I3RZ98</accession>
<name>I3RZ98_LOTJA</name>